<proteinExistence type="predicted"/>
<organism evidence="1 2">
    <name type="scientific">Mycetomoellerius zeteki</name>
    <dbReference type="NCBI Taxonomy" id="64791"/>
    <lineage>
        <taxon>Eukaryota</taxon>
        <taxon>Metazoa</taxon>
        <taxon>Ecdysozoa</taxon>
        <taxon>Arthropoda</taxon>
        <taxon>Hexapoda</taxon>
        <taxon>Insecta</taxon>
        <taxon>Pterygota</taxon>
        <taxon>Neoptera</taxon>
        <taxon>Endopterygota</taxon>
        <taxon>Hymenoptera</taxon>
        <taxon>Apocrita</taxon>
        <taxon>Aculeata</taxon>
        <taxon>Formicoidea</taxon>
        <taxon>Formicidae</taxon>
        <taxon>Myrmicinae</taxon>
        <taxon>Mycetomoellerius</taxon>
    </lineage>
</organism>
<dbReference type="AlphaFoldDB" id="A0A151WZE8"/>
<protein>
    <submittedName>
        <fullName evidence="1">Uncharacterized protein</fullName>
    </submittedName>
</protein>
<keyword evidence="2" id="KW-1185">Reference proteome</keyword>
<reference evidence="1 2" key="1">
    <citation type="submission" date="2015-09" db="EMBL/GenBank/DDBJ databases">
        <title>Trachymyrmex zeteki WGS genome.</title>
        <authorList>
            <person name="Nygaard S."/>
            <person name="Hu H."/>
            <person name="Boomsma J."/>
            <person name="Zhang G."/>
        </authorList>
    </citation>
    <scope>NUCLEOTIDE SEQUENCE [LARGE SCALE GENOMIC DNA]</scope>
    <source>
        <strain evidence="1">Tzet28-1</strain>
        <tissue evidence="1">Whole body</tissue>
    </source>
</reference>
<name>A0A151WZE8_9HYME</name>
<evidence type="ECO:0000313" key="2">
    <source>
        <dbReference type="Proteomes" id="UP000075809"/>
    </source>
</evidence>
<gene>
    <name evidence="1" type="ORF">ALC60_07562</name>
</gene>
<dbReference type="Proteomes" id="UP000075809">
    <property type="component" value="Unassembled WGS sequence"/>
</dbReference>
<evidence type="ECO:0000313" key="1">
    <source>
        <dbReference type="EMBL" id="KYQ53274.1"/>
    </source>
</evidence>
<dbReference type="EMBL" id="KQ982638">
    <property type="protein sequence ID" value="KYQ53274.1"/>
    <property type="molecule type" value="Genomic_DNA"/>
</dbReference>
<accession>A0A151WZE8</accession>
<sequence>MFGRFSQTRPTDFKVFIVNMSLDKFAEGGMLQKEMERLEIEEKNGDSPR</sequence>